<name>A0A0D2IJS4_9EURO</name>
<dbReference type="InterPro" id="IPR036291">
    <property type="entry name" value="NAD(P)-bd_dom_sf"/>
</dbReference>
<sequence>MTASKVLRVGMLGAGEVAQQVWLPTLSLLSEYFVVDFICDISPQAVEFSRSRFHIPNGDTSPDCLFQAPSVDVVFVLTSDELHEIHTIAALAAGKHVFLEKPITLSTTSVQRILDAERGAPNGAKVFVGYMRRYAHSFLDAFKRELSTIPRILYARVRDFPGPNPKFVQQSGISAIKPTDLPESGSPAAIERDQCLQTLLAEAWAPHPVVPERSTYCRFLSNLGSHDLSLMRETLGFPDAVAGVSVHDPFYSAIFEYRDKYGNPYAVTYESGWDSVLRFDAHIAVYGAEKTVSVHYDTPYIKGLPIKVRVDEINEHGEATIREIRTTYEDAYTTEAKELWACLVEGKEIKTSATDAADDVRLIKMMLDQFERQKCAGETNGYVRPNVGRVDDSSLE</sequence>
<feature type="domain" description="Gfo/Idh/MocA-like oxidoreductase N-terminal" evidence="1">
    <location>
        <begin position="7"/>
        <end position="120"/>
    </location>
</feature>
<dbReference type="PANTHER" id="PTHR42840:SF7">
    <property type="entry name" value="BINDING ROSSMANN FOLD OXIDOREDUCTASE, PUTATIVE (AFU_ORTHOLOGUE AFUA_4G10190)-RELATED"/>
    <property type="match status" value="1"/>
</dbReference>
<dbReference type="Proteomes" id="UP000053617">
    <property type="component" value="Unassembled WGS sequence"/>
</dbReference>
<dbReference type="Gene3D" id="3.40.50.720">
    <property type="entry name" value="NAD(P)-binding Rossmann-like Domain"/>
    <property type="match status" value="1"/>
</dbReference>
<dbReference type="HOGENOM" id="CLU_028866_0_0_1"/>
<dbReference type="VEuPathDB" id="FungiDB:Z518_07044"/>
<dbReference type="Pfam" id="PF01408">
    <property type="entry name" value="GFO_IDH_MocA"/>
    <property type="match status" value="1"/>
</dbReference>
<dbReference type="GO" id="GO:0006740">
    <property type="term" value="P:NADPH regeneration"/>
    <property type="evidence" value="ECO:0007669"/>
    <property type="project" value="TreeGrafter"/>
</dbReference>
<protein>
    <recommendedName>
        <fullName evidence="1">Gfo/Idh/MocA-like oxidoreductase N-terminal domain-containing protein</fullName>
    </recommendedName>
</protein>
<reference evidence="2 3" key="1">
    <citation type="submission" date="2015-01" db="EMBL/GenBank/DDBJ databases">
        <title>The Genome Sequence of Rhinocladiella mackenzie CBS 650.93.</title>
        <authorList>
            <consortium name="The Broad Institute Genomics Platform"/>
            <person name="Cuomo C."/>
            <person name="de Hoog S."/>
            <person name="Gorbushina A."/>
            <person name="Stielow B."/>
            <person name="Teixiera M."/>
            <person name="Abouelleil A."/>
            <person name="Chapman S.B."/>
            <person name="Priest M."/>
            <person name="Young S.K."/>
            <person name="Wortman J."/>
            <person name="Nusbaum C."/>
            <person name="Birren B."/>
        </authorList>
    </citation>
    <scope>NUCLEOTIDE SEQUENCE [LARGE SCALE GENOMIC DNA]</scope>
    <source>
        <strain evidence="2 3">CBS 650.93</strain>
    </source>
</reference>
<dbReference type="Gene3D" id="3.30.360.10">
    <property type="entry name" value="Dihydrodipicolinate Reductase, domain 2"/>
    <property type="match status" value="1"/>
</dbReference>
<dbReference type="PANTHER" id="PTHR42840">
    <property type="entry name" value="NAD(P)-BINDING ROSSMANN-FOLD SUPERFAMILY PROTEIN-RELATED"/>
    <property type="match status" value="1"/>
</dbReference>
<dbReference type="SUPFAM" id="SSF51735">
    <property type="entry name" value="NAD(P)-binding Rossmann-fold domains"/>
    <property type="match status" value="1"/>
</dbReference>
<dbReference type="STRING" id="1442369.A0A0D2IJS4"/>
<dbReference type="GO" id="GO:0005737">
    <property type="term" value="C:cytoplasm"/>
    <property type="evidence" value="ECO:0007669"/>
    <property type="project" value="TreeGrafter"/>
</dbReference>
<dbReference type="AlphaFoldDB" id="A0A0D2IJS4"/>
<evidence type="ECO:0000313" key="3">
    <source>
        <dbReference type="Proteomes" id="UP000053617"/>
    </source>
</evidence>
<evidence type="ECO:0000313" key="2">
    <source>
        <dbReference type="EMBL" id="KIX03491.1"/>
    </source>
</evidence>
<dbReference type="OrthoDB" id="64915at2759"/>
<gene>
    <name evidence="2" type="ORF">Z518_07044</name>
</gene>
<dbReference type="GeneID" id="25295115"/>
<proteinExistence type="predicted"/>
<dbReference type="EMBL" id="KN847479">
    <property type="protein sequence ID" value="KIX03491.1"/>
    <property type="molecule type" value="Genomic_DNA"/>
</dbReference>
<evidence type="ECO:0000259" key="1">
    <source>
        <dbReference type="Pfam" id="PF01408"/>
    </source>
</evidence>
<dbReference type="RefSeq" id="XP_013270627.1">
    <property type="nucleotide sequence ID" value="XM_013415173.1"/>
</dbReference>
<dbReference type="InterPro" id="IPR000683">
    <property type="entry name" value="Gfo/Idh/MocA-like_OxRdtase_N"/>
</dbReference>
<dbReference type="GO" id="GO:0000166">
    <property type="term" value="F:nucleotide binding"/>
    <property type="evidence" value="ECO:0007669"/>
    <property type="project" value="InterPro"/>
</dbReference>
<accession>A0A0D2IJS4</accession>
<organism evidence="2 3">
    <name type="scientific">Rhinocladiella mackenziei CBS 650.93</name>
    <dbReference type="NCBI Taxonomy" id="1442369"/>
    <lineage>
        <taxon>Eukaryota</taxon>
        <taxon>Fungi</taxon>
        <taxon>Dikarya</taxon>
        <taxon>Ascomycota</taxon>
        <taxon>Pezizomycotina</taxon>
        <taxon>Eurotiomycetes</taxon>
        <taxon>Chaetothyriomycetidae</taxon>
        <taxon>Chaetothyriales</taxon>
        <taxon>Herpotrichiellaceae</taxon>
        <taxon>Rhinocladiella</taxon>
    </lineage>
</organism>
<keyword evidence="3" id="KW-1185">Reference proteome</keyword>
<dbReference type="GO" id="GO:0016491">
    <property type="term" value="F:oxidoreductase activity"/>
    <property type="evidence" value="ECO:0007669"/>
    <property type="project" value="TreeGrafter"/>
</dbReference>